<dbReference type="Gene3D" id="3.30.420.10">
    <property type="entry name" value="Ribonuclease H-like superfamily/Ribonuclease H"/>
    <property type="match status" value="1"/>
</dbReference>
<dbReference type="InterPro" id="IPR036397">
    <property type="entry name" value="RNaseH_sf"/>
</dbReference>
<protein>
    <recommendedName>
        <fullName evidence="4">RNase H type-1 domain-containing protein</fullName>
    </recommendedName>
</protein>
<dbReference type="AlphaFoldDB" id="A0A225WCG8"/>
<feature type="region of interest" description="Disordered" evidence="1">
    <location>
        <begin position="164"/>
        <end position="184"/>
    </location>
</feature>
<evidence type="ECO:0000313" key="2">
    <source>
        <dbReference type="EMBL" id="OWZ15423.1"/>
    </source>
</evidence>
<organism evidence="2 3">
    <name type="scientific">Phytophthora megakarya</name>
    <dbReference type="NCBI Taxonomy" id="4795"/>
    <lineage>
        <taxon>Eukaryota</taxon>
        <taxon>Sar</taxon>
        <taxon>Stramenopiles</taxon>
        <taxon>Oomycota</taxon>
        <taxon>Peronosporomycetes</taxon>
        <taxon>Peronosporales</taxon>
        <taxon>Peronosporaceae</taxon>
        <taxon>Phytophthora</taxon>
    </lineage>
</organism>
<dbReference type="SUPFAM" id="SSF53098">
    <property type="entry name" value="Ribonuclease H-like"/>
    <property type="match status" value="1"/>
</dbReference>
<dbReference type="OrthoDB" id="144957at2759"/>
<name>A0A225WCG8_9STRA</name>
<proteinExistence type="predicted"/>
<evidence type="ECO:0000313" key="3">
    <source>
        <dbReference type="Proteomes" id="UP000198211"/>
    </source>
</evidence>
<dbReference type="Proteomes" id="UP000198211">
    <property type="component" value="Unassembled WGS sequence"/>
</dbReference>
<dbReference type="InterPro" id="IPR012337">
    <property type="entry name" value="RNaseH-like_sf"/>
</dbReference>
<dbReference type="STRING" id="4795.A0A225WCG8"/>
<gene>
    <name evidence="2" type="ORF">PHMEG_00010934</name>
</gene>
<sequence>MVHASLQESLPSTIGSRLTAVRNPKVFGFYHGATRGMPTTGASGCVIVPLRHTDSASTIMSADSIWIPSPSCSTNIAALVALYHFLRAATEKGAKGINVVNDSAYVIECLSLRRPPKAARLQSWYYRCRRMADTLRVRSWTRTHSTWNASSIVLPREAQKTHFSSSTEEQSYGPKQHSCTRNWS</sequence>
<evidence type="ECO:0008006" key="4">
    <source>
        <dbReference type="Google" id="ProtNLM"/>
    </source>
</evidence>
<keyword evidence="3" id="KW-1185">Reference proteome</keyword>
<reference evidence="3" key="1">
    <citation type="submission" date="2017-03" db="EMBL/GenBank/DDBJ databases">
        <title>Phytopthora megakarya and P. palmivora, two closely related causual agents of cacao black pod achieved similar genome size and gene model numbers by different mechanisms.</title>
        <authorList>
            <person name="Ali S."/>
            <person name="Shao J."/>
            <person name="Larry D.J."/>
            <person name="Kronmiller B."/>
            <person name="Shen D."/>
            <person name="Strem M.D."/>
            <person name="Melnick R.L."/>
            <person name="Guiltinan M.J."/>
            <person name="Tyler B.M."/>
            <person name="Meinhardt L.W."/>
            <person name="Bailey B.A."/>
        </authorList>
    </citation>
    <scope>NUCLEOTIDE SEQUENCE [LARGE SCALE GENOMIC DNA]</scope>
    <source>
        <strain evidence="3">zdho120</strain>
    </source>
</reference>
<dbReference type="GO" id="GO:0003676">
    <property type="term" value="F:nucleic acid binding"/>
    <property type="evidence" value="ECO:0007669"/>
    <property type="project" value="InterPro"/>
</dbReference>
<comment type="caution">
    <text evidence="2">The sequence shown here is derived from an EMBL/GenBank/DDBJ whole genome shotgun (WGS) entry which is preliminary data.</text>
</comment>
<evidence type="ECO:0000256" key="1">
    <source>
        <dbReference type="SAM" id="MobiDB-lite"/>
    </source>
</evidence>
<accession>A0A225WCG8</accession>
<dbReference type="EMBL" id="NBNE01001126">
    <property type="protein sequence ID" value="OWZ15423.1"/>
    <property type="molecule type" value="Genomic_DNA"/>
</dbReference>